<gene>
    <name evidence="12" type="ORF">chiPu_0018091</name>
</gene>
<evidence type="ECO:0000256" key="11">
    <source>
        <dbReference type="SAM" id="Phobius"/>
    </source>
</evidence>
<keyword evidence="5 11" id="KW-1133">Transmembrane helix</keyword>
<dbReference type="PANTHER" id="PTHR10464:SF4">
    <property type="entry name" value="UREA TRANSPORTER"/>
    <property type="match status" value="1"/>
</dbReference>
<evidence type="ECO:0000256" key="5">
    <source>
        <dbReference type="ARBA" id="ARBA00022989"/>
    </source>
</evidence>
<sequence>MEGDTAAQRQGGFVEVWLSCYVYLESKEHMQQIKNHGGEITAIKHNKNIVRCNCQLIITFPDKVKRFGDWLKGQNVIFLFIDWNLRGIAQVMFVNNSLSGLIILVGLIFQNRWWALNGFVGLVFSNMTALLLSQNRSDIAAGLHGYNGILVGFVLAMFSSKGDWYWWLLLPVTVMSSLCPVLSSALASIMEKWDLPIFTLPFNIILSMFMAATGHNNQHFPQVLIQPVTGPFNVTWPDLSVTMLLRAVPVGVAQVFGCDNPWTGGMFLIALIISSPIICLQATIGSCLGILAGLSLGSPFQKIYDGLWSYNCVLACVAVGGMFYALTWQTHLLAVMCAMFCAYLGEALMNMMSVFGLPAGTWPFCLSALVFLLITSNNKAIYKLPLNKVASPEANRKVYKQLLKHDQYE</sequence>
<feature type="transmembrane region" description="Helical" evidence="11">
    <location>
        <begin position="307"/>
        <end position="325"/>
    </location>
</feature>
<keyword evidence="6 9" id="KW-0472">Membrane</keyword>
<dbReference type="Gene3D" id="1.10.3430.10">
    <property type="entry name" value="Ammonium transporter AmtB like domains"/>
    <property type="match status" value="1"/>
</dbReference>
<evidence type="ECO:0000313" key="12">
    <source>
        <dbReference type="EMBL" id="GCC18852.1"/>
    </source>
</evidence>
<evidence type="ECO:0000256" key="3">
    <source>
        <dbReference type="ARBA" id="ARBA00022475"/>
    </source>
</evidence>
<dbReference type="EMBL" id="BEZZ01001465">
    <property type="protein sequence ID" value="GCC18852.1"/>
    <property type="molecule type" value="Genomic_DNA"/>
</dbReference>
<organism evidence="12 13">
    <name type="scientific">Chiloscyllium punctatum</name>
    <name type="common">Brownbanded bambooshark</name>
    <name type="synonym">Hemiscyllium punctatum</name>
    <dbReference type="NCBI Taxonomy" id="137246"/>
    <lineage>
        <taxon>Eukaryota</taxon>
        <taxon>Metazoa</taxon>
        <taxon>Chordata</taxon>
        <taxon>Craniata</taxon>
        <taxon>Vertebrata</taxon>
        <taxon>Chondrichthyes</taxon>
        <taxon>Elasmobranchii</taxon>
        <taxon>Galeomorphii</taxon>
        <taxon>Galeoidea</taxon>
        <taxon>Orectolobiformes</taxon>
        <taxon>Hemiscylliidae</taxon>
        <taxon>Chiloscyllium</taxon>
    </lineage>
</organism>
<dbReference type="PIRSF" id="PIRSF016502">
    <property type="entry name" value="Urea_transporter"/>
    <property type="match status" value="1"/>
</dbReference>
<keyword evidence="4 11" id="KW-0812">Transmembrane</keyword>
<feature type="transmembrane region" description="Helical" evidence="11">
    <location>
        <begin position="355"/>
        <end position="374"/>
    </location>
</feature>
<dbReference type="FunFam" id="1.10.3430.10:FF:000002">
    <property type="entry name" value="urea transporter 2"/>
    <property type="match status" value="1"/>
</dbReference>
<dbReference type="GO" id="GO:0015204">
    <property type="term" value="F:urea transmembrane transporter activity"/>
    <property type="evidence" value="ECO:0007669"/>
    <property type="project" value="InterPro"/>
</dbReference>
<reference evidence="12 13" key="1">
    <citation type="journal article" date="2018" name="Nat. Ecol. Evol.">
        <title>Shark genomes provide insights into elasmobranch evolution and the origin of vertebrates.</title>
        <authorList>
            <person name="Hara Y"/>
            <person name="Yamaguchi K"/>
            <person name="Onimaru K"/>
            <person name="Kadota M"/>
            <person name="Koyanagi M"/>
            <person name="Keeley SD"/>
            <person name="Tatsumi K"/>
            <person name="Tanaka K"/>
            <person name="Motone F"/>
            <person name="Kageyama Y"/>
            <person name="Nozu R"/>
            <person name="Adachi N"/>
            <person name="Nishimura O"/>
            <person name="Nakagawa R"/>
            <person name="Tanegashima C"/>
            <person name="Kiyatake I"/>
            <person name="Matsumoto R"/>
            <person name="Murakumo K"/>
            <person name="Nishida K"/>
            <person name="Terakita A"/>
            <person name="Kuratani S"/>
            <person name="Sato K"/>
            <person name="Hyodo S Kuraku.S."/>
        </authorList>
    </citation>
    <scope>NUCLEOTIDE SEQUENCE [LARGE SCALE GENOMIC DNA]</scope>
</reference>
<dbReference type="AlphaFoldDB" id="A0A401RL30"/>
<evidence type="ECO:0000256" key="2">
    <source>
        <dbReference type="ARBA" id="ARBA00005914"/>
    </source>
</evidence>
<dbReference type="Pfam" id="PF03253">
    <property type="entry name" value="UT"/>
    <property type="match status" value="1"/>
</dbReference>
<evidence type="ECO:0000313" key="13">
    <source>
        <dbReference type="Proteomes" id="UP000287033"/>
    </source>
</evidence>
<keyword evidence="9" id="KW-0813">Transport</keyword>
<name>A0A401RL30_CHIPU</name>
<feature type="transmembrane region" description="Helical" evidence="11">
    <location>
        <begin position="114"/>
        <end position="132"/>
    </location>
</feature>
<evidence type="ECO:0000256" key="10">
    <source>
        <dbReference type="PIRSR" id="PIRSR016502-1"/>
    </source>
</evidence>
<keyword evidence="13" id="KW-1185">Reference proteome</keyword>
<dbReference type="InterPro" id="IPR004937">
    <property type="entry name" value="Urea_transporter"/>
</dbReference>
<dbReference type="STRING" id="137246.A0A401RL30"/>
<comment type="catalytic activity">
    <reaction evidence="8">
        <text>urea(in) = urea(out)</text>
        <dbReference type="Rhea" id="RHEA:32799"/>
        <dbReference type="ChEBI" id="CHEBI:16199"/>
    </reaction>
</comment>
<protein>
    <recommendedName>
        <fullName evidence="9">Urea transporter</fullName>
    </recommendedName>
</protein>
<evidence type="ECO:0000256" key="1">
    <source>
        <dbReference type="ARBA" id="ARBA00004651"/>
    </source>
</evidence>
<comment type="caution">
    <text evidence="12">The sequence shown here is derived from an EMBL/GenBank/DDBJ whole genome shotgun (WGS) entry which is preliminary data.</text>
</comment>
<evidence type="ECO:0000256" key="8">
    <source>
        <dbReference type="ARBA" id="ARBA00033993"/>
    </source>
</evidence>
<dbReference type="PANTHER" id="PTHR10464">
    <property type="entry name" value="UREA TRANSPORTER"/>
    <property type="match status" value="1"/>
</dbReference>
<dbReference type="OMA" id="IGQVMFQ"/>
<comment type="similarity">
    <text evidence="2 9">Belongs to the urea transporter family.</text>
</comment>
<dbReference type="GO" id="GO:0005886">
    <property type="term" value="C:plasma membrane"/>
    <property type="evidence" value="ECO:0007669"/>
    <property type="project" value="UniProtKB-SubCell"/>
</dbReference>
<feature type="transmembrane region" description="Helical" evidence="11">
    <location>
        <begin position="195"/>
        <end position="214"/>
    </location>
</feature>
<evidence type="ECO:0000256" key="9">
    <source>
        <dbReference type="PIRNR" id="PIRNR016502"/>
    </source>
</evidence>
<dbReference type="InterPro" id="IPR029020">
    <property type="entry name" value="Ammonium/urea_transptr"/>
</dbReference>
<proteinExistence type="inferred from homology"/>
<keyword evidence="3 9" id="KW-1003">Cell membrane</keyword>
<feature type="transmembrane region" description="Helical" evidence="11">
    <location>
        <begin position="268"/>
        <end position="295"/>
    </location>
</feature>
<feature type="transmembrane region" description="Helical" evidence="11">
    <location>
        <begin position="164"/>
        <end position="183"/>
    </location>
</feature>
<evidence type="ECO:0000256" key="4">
    <source>
        <dbReference type="ARBA" id="ARBA00022692"/>
    </source>
</evidence>
<accession>A0A401RL30</accession>
<evidence type="ECO:0000256" key="6">
    <source>
        <dbReference type="ARBA" id="ARBA00023136"/>
    </source>
</evidence>
<feature type="transmembrane region" description="Helical" evidence="11">
    <location>
        <begin position="139"/>
        <end position="158"/>
    </location>
</feature>
<feature type="transmembrane region" description="Helical" evidence="11">
    <location>
        <begin position="88"/>
        <end position="108"/>
    </location>
</feature>
<dbReference type="Proteomes" id="UP000287033">
    <property type="component" value="Unassembled WGS sequence"/>
</dbReference>
<keyword evidence="7" id="KW-0325">Glycoprotein</keyword>
<dbReference type="OrthoDB" id="426293at2759"/>
<comment type="subcellular location">
    <subcellularLocation>
        <location evidence="1">Cell membrane</location>
        <topology evidence="1">Multi-pass membrane protein</topology>
    </subcellularLocation>
</comment>
<evidence type="ECO:0000256" key="7">
    <source>
        <dbReference type="ARBA" id="ARBA00023180"/>
    </source>
</evidence>
<feature type="site" description="Important for channel permeability" evidence="10">
    <location>
        <position position="361"/>
    </location>
</feature>